<proteinExistence type="predicted"/>
<reference evidence="1 2" key="1">
    <citation type="submission" date="2019-05" db="EMBL/GenBank/DDBJ databases">
        <authorList>
            <person name="Zhang J.-Y."/>
            <person name="Feg X."/>
            <person name="Du Z.-J."/>
        </authorList>
    </citation>
    <scope>NUCLEOTIDE SEQUENCE [LARGE SCALE GENOMIC DNA]</scope>
    <source>
        <strain evidence="1 2">RZ26</strain>
    </source>
</reference>
<comment type="caution">
    <text evidence="1">The sequence shown here is derived from an EMBL/GenBank/DDBJ whole genome shotgun (WGS) entry which is preliminary data.</text>
</comment>
<gene>
    <name evidence="1" type="ORF">FEE95_19390</name>
</gene>
<organism evidence="1 2">
    <name type="scientific">Maribacter algarum</name>
    <name type="common">ex Zhang et al. 2020</name>
    <dbReference type="NCBI Taxonomy" id="2578118"/>
    <lineage>
        <taxon>Bacteria</taxon>
        <taxon>Pseudomonadati</taxon>
        <taxon>Bacteroidota</taxon>
        <taxon>Flavobacteriia</taxon>
        <taxon>Flavobacteriales</taxon>
        <taxon>Flavobacteriaceae</taxon>
        <taxon>Maribacter</taxon>
    </lineage>
</organism>
<dbReference type="Proteomes" id="UP000310314">
    <property type="component" value="Unassembled WGS sequence"/>
</dbReference>
<evidence type="ECO:0000313" key="2">
    <source>
        <dbReference type="Proteomes" id="UP000310314"/>
    </source>
</evidence>
<dbReference type="RefSeq" id="WP_138659694.1">
    <property type="nucleotide sequence ID" value="NZ_VATY01000005.1"/>
</dbReference>
<keyword evidence="2" id="KW-1185">Reference proteome</keyword>
<dbReference type="EMBL" id="VATY01000005">
    <property type="protein sequence ID" value="TMM53234.1"/>
    <property type="molecule type" value="Genomic_DNA"/>
</dbReference>
<accession>A0A5S3PLT8</accession>
<sequence length="119" mass="13530">MQDIHPIYHNSFGVAFQWKRNKVKDIMKVQIVFRDTGLLLSKEELTQFSKNIQYTKDNNSLCKDCVNNDSCKALLIDSPAPQITFAVNVKELNGIQDLVEGTLFQMNLDNYLGGICKSD</sequence>
<protein>
    <submittedName>
        <fullName evidence="1">Uncharacterized protein</fullName>
    </submittedName>
</protein>
<dbReference type="OrthoDB" id="1354274at2"/>
<dbReference type="AlphaFoldDB" id="A0A5S3PLT8"/>
<evidence type="ECO:0000313" key="1">
    <source>
        <dbReference type="EMBL" id="TMM53234.1"/>
    </source>
</evidence>
<name>A0A5S3PLT8_9FLAO</name>